<dbReference type="PANTHER" id="PTHR47814">
    <property type="entry name" value="PEPTIDYL-TRNA HYDROLASE ARFB"/>
    <property type="match status" value="1"/>
</dbReference>
<dbReference type="PANTHER" id="PTHR47814:SF1">
    <property type="entry name" value="PEPTIDYL-TRNA HYDROLASE ARFB"/>
    <property type="match status" value="1"/>
</dbReference>
<comment type="caution">
    <text evidence="3">The sequence shown here is derived from an EMBL/GenBank/DDBJ whole genome shotgun (WGS) entry which is preliminary data.</text>
</comment>
<accession>A0ABT8F874</accession>
<dbReference type="Proteomes" id="UP001168552">
    <property type="component" value="Unassembled WGS sequence"/>
</dbReference>
<sequence>MLSEETKLALRKEFLFLTSRSGGAGGQHVNKVESKVQIKWDVMASQVFDEEEKDKILKKLAKKITTDGVLMVSAQGSRSQMENKEVALEQIFKWIESAFKVLKIRRQTKPRKADILKRLDEKKSVSEKKKSRAKVKV</sequence>
<keyword evidence="4" id="KW-1185">Reference proteome</keyword>
<feature type="domain" description="Prokaryotic-type class I peptide chain release factors" evidence="2">
    <location>
        <begin position="20"/>
        <end position="36"/>
    </location>
</feature>
<dbReference type="Pfam" id="PF00472">
    <property type="entry name" value="RF-1"/>
    <property type="match status" value="1"/>
</dbReference>
<proteinExistence type="inferred from homology"/>
<keyword evidence="3" id="KW-0378">Hydrolase</keyword>
<dbReference type="InterPro" id="IPR000352">
    <property type="entry name" value="Pep_chain_release_fac_I"/>
</dbReference>
<dbReference type="RefSeq" id="WP_320005118.1">
    <property type="nucleotide sequence ID" value="NZ_JAUHJS010000007.1"/>
</dbReference>
<evidence type="ECO:0000313" key="4">
    <source>
        <dbReference type="Proteomes" id="UP001168552"/>
    </source>
</evidence>
<evidence type="ECO:0000259" key="2">
    <source>
        <dbReference type="PROSITE" id="PS00745"/>
    </source>
</evidence>
<comment type="similarity">
    <text evidence="1">Belongs to the prokaryotic/mitochondrial release factor family.</text>
</comment>
<gene>
    <name evidence="3" type="primary">arfB</name>
    <name evidence="3" type="ORF">QWY31_13810</name>
</gene>
<organism evidence="3 4">
    <name type="scientific">Shiella aurantiaca</name>
    <dbReference type="NCBI Taxonomy" id="3058365"/>
    <lineage>
        <taxon>Bacteria</taxon>
        <taxon>Pseudomonadati</taxon>
        <taxon>Bacteroidota</taxon>
        <taxon>Cytophagia</taxon>
        <taxon>Cytophagales</taxon>
        <taxon>Shiellaceae</taxon>
        <taxon>Shiella</taxon>
    </lineage>
</organism>
<dbReference type="InterPro" id="IPR045853">
    <property type="entry name" value="Pep_chain_release_fac_I_sf"/>
</dbReference>
<dbReference type="Gene3D" id="3.30.160.20">
    <property type="match status" value="1"/>
</dbReference>
<dbReference type="SUPFAM" id="SSF75620">
    <property type="entry name" value="Release factor"/>
    <property type="match status" value="1"/>
</dbReference>
<dbReference type="NCBIfam" id="NF006718">
    <property type="entry name" value="PRK09256.1"/>
    <property type="match status" value="1"/>
</dbReference>
<evidence type="ECO:0000313" key="3">
    <source>
        <dbReference type="EMBL" id="MDN4166580.1"/>
    </source>
</evidence>
<evidence type="ECO:0000256" key="1">
    <source>
        <dbReference type="ARBA" id="ARBA00010835"/>
    </source>
</evidence>
<dbReference type="GO" id="GO:0004045">
    <property type="term" value="F:peptidyl-tRNA hydrolase activity"/>
    <property type="evidence" value="ECO:0007669"/>
    <property type="project" value="UniProtKB-EC"/>
</dbReference>
<reference evidence="3" key="1">
    <citation type="submission" date="2023-06" db="EMBL/GenBank/DDBJ databases">
        <title>Cytophagales bacterium Strain LB-30, isolated from soil.</title>
        <authorList>
            <person name="Liu B."/>
        </authorList>
    </citation>
    <scope>NUCLEOTIDE SEQUENCE</scope>
    <source>
        <strain evidence="3">LB-30</strain>
    </source>
</reference>
<dbReference type="EC" id="3.1.1.29" evidence="3"/>
<name>A0ABT8F874_9BACT</name>
<protein>
    <submittedName>
        <fullName evidence="3">Alternative ribosome rescue aminoacyl-tRNA hydrolase ArfB</fullName>
        <ecNumber evidence="3">3.1.1.29</ecNumber>
    </submittedName>
</protein>
<dbReference type="PROSITE" id="PS00745">
    <property type="entry name" value="RF_PROK_I"/>
    <property type="match status" value="1"/>
</dbReference>
<dbReference type="EMBL" id="JAUHJS010000007">
    <property type="protein sequence ID" value="MDN4166580.1"/>
    <property type="molecule type" value="Genomic_DNA"/>
</dbReference>